<feature type="region of interest" description="Disordered" evidence="2">
    <location>
        <begin position="215"/>
        <end position="234"/>
    </location>
</feature>
<feature type="region of interest" description="Disordered" evidence="2">
    <location>
        <begin position="1"/>
        <end position="42"/>
    </location>
</feature>
<feature type="compositionally biased region" description="Low complexity" evidence="2">
    <location>
        <begin position="373"/>
        <end position="387"/>
    </location>
</feature>
<dbReference type="RefSeq" id="XP_052756233.1">
    <property type="nucleotide sequence ID" value="XM_052900273.1"/>
</dbReference>
<feature type="compositionally biased region" description="Pro residues" evidence="2">
    <location>
        <begin position="264"/>
        <end position="274"/>
    </location>
</feature>
<feature type="domain" description="K Homology" evidence="3">
    <location>
        <begin position="97"/>
        <end position="195"/>
    </location>
</feature>
<dbReference type="SMART" id="SM00322">
    <property type="entry name" value="KH"/>
    <property type="match status" value="1"/>
</dbReference>
<keyword evidence="4" id="KW-1185">Reference proteome</keyword>
<evidence type="ECO:0000313" key="5">
    <source>
        <dbReference type="RefSeq" id="XP_052756233.1"/>
    </source>
</evidence>
<dbReference type="InterPro" id="IPR036612">
    <property type="entry name" value="KH_dom_type_1_sf"/>
</dbReference>
<dbReference type="InterPro" id="IPR055256">
    <property type="entry name" value="KH_1_KHDC4/BBP-like"/>
</dbReference>
<feature type="compositionally biased region" description="Pro residues" evidence="2">
    <location>
        <begin position="322"/>
        <end position="335"/>
    </location>
</feature>
<dbReference type="PANTHER" id="PTHR11208:SF42">
    <property type="entry name" value="QUAKING RELATED 54B, ISOFORM E"/>
    <property type="match status" value="1"/>
</dbReference>
<dbReference type="PANTHER" id="PTHR11208">
    <property type="entry name" value="RNA-BINDING PROTEIN RELATED"/>
    <property type="match status" value="1"/>
</dbReference>
<name>A0ABM3MYJ2_GALME</name>
<organism evidence="4 5">
    <name type="scientific">Galleria mellonella</name>
    <name type="common">Greater wax moth</name>
    <dbReference type="NCBI Taxonomy" id="7137"/>
    <lineage>
        <taxon>Eukaryota</taxon>
        <taxon>Metazoa</taxon>
        <taxon>Ecdysozoa</taxon>
        <taxon>Arthropoda</taxon>
        <taxon>Hexapoda</taxon>
        <taxon>Insecta</taxon>
        <taxon>Pterygota</taxon>
        <taxon>Neoptera</taxon>
        <taxon>Endopterygota</taxon>
        <taxon>Lepidoptera</taxon>
        <taxon>Glossata</taxon>
        <taxon>Ditrysia</taxon>
        <taxon>Pyraloidea</taxon>
        <taxon>Pyralidae</taxon>
        <taxon>Galleriinae</taxon>
        <taxon>Galleria</taxon>
    </lineage>
</organism>
<dbReference type="InterPro" id="IPR004087">
    <property type="entry name" value="KH_dom"/>
</dbReference>
<dbReference type="Pfam" id="PF22675">
    <property type="entry name" value="KH-I_KHDC4-BBP"/>
    <property type="match status" value="1"/>
</dbReference>
<reference evidence="5" key="1">
    <citation type="submission" date="2025-08" db="UniProtKB">
        <authorList>
            <consortium name="RefSeq"/>
        </authorList>
    </citation>
    <scope>IDENTIFICATION</scope>
    <source>
        <tissue evidence="5">Whole larvae</tissue>
    </source>
</reference>
<dbReference type="Gene3D" id="3.30.1370.10">
    <property type="entry name" value="K Homology domain, type 1"/>
    <property type="match status" value="1"/>
</dbReference>
<accession>A0ABM3MYJ2</accession>
<dbReference type="GeneID" id="113511215"/>
<evidence type="ECO:0000256" key="2">
    <source>
        <dbReference type="SAM" id="MobiDB-lite"/>
    </source>
</evidence>
<dbReference type="SUPFAM" id="SSF54791">
    <property type="entry name" value="Eukaryotic type KH-domain (KH-domain type I)"/>
    <property type="match status" value="1"/>
</dbReference>
<dbReference type="Proteomes" id="UP001652740">
    <property type="component" value="Unplaced"/>
</dbReference>
<feature type="region of interest" description="Disordered" evidence="2">
    <location>
        <begin position="247"/>
        <end position="294"/>
    </location>
</feature>
<dbReference type="InterPro" id="IPR045071">
    <property type="entry name" value="BBP-like"/>
</dbReference>
<evidence type="ECO:0000313" key="4">
    <source>
        <dbReference type="Proteomes" id="UP001652740"/>
    </source>
</evidence>
<keyword evidence="1" id="KW-0694">RNA-binding</keyword>
<evidence type="ECO:0000256" key="1">
    <source>
        <dbReference type="ARBA" id="ARBA00022884"/>
    </source>
</evidence>
<protein>
    <submittedName>
        <fullName evidence="5">KH domain-containing, RNA-binding, signal transduction-associated protein 2-like isoform X1</fullName>
    </submittedName>
</protein>
<sequence length="408" mass="46273">MADAKFDKNGYNSGDFKRNPNSGSQNDLDQDGEDGSKLNEKAGEYMRELLSEKIKLHTQKFPLSIKLIDQEVTRVQTSGRAPVKDFKYVDVYNEKPVKVTVKVLVPVKEHPKFNFVGKLLGPKGNTMKQMQDETMCKMAVLGRGSMRDRQKEEELRNSLDPKYSHLSDELHVEISALAPPAEAHARIAYALAEVKKHLSPDTNDMIRQNQMRDIMDRDMGPPRPHPKPGPGVQYNTYAVTKRALSYQDPVNDHDVIPHKKQVPVPRPGPRPGPAGPHGRPPRMQPPPPLARPMPAKNKVISILDRARSAMESNYSYDDPYGPAEPPVRGPGPRAAPEPDFYYERSHERYYEDDPYYKDDSREFKTSARDVGTRRPGPQHPQHPQQPRHYARASPYARPPKTATKKRSQ</sequence>
<proteinExistence type="predicted"/>
<evidence type="ECO:0000259" key="3">
    <source>
        <dbReference type="SMART" id="SM00322"/>
    </source>
</evidence>
<feature type="compositionally biased region" description="Basic and acidic residues" evidence="2">
    <location>
        <begin position="341"/>
        <end position="372"/>
    </location>
</feature>
<gene>
    <name evidence="5" type="primary">LOC113511215</name>
</gene>
<feature type="compositionally biased region" description="Pro residues" evidence="2">
    <location>
        <begin position="282"/>
        <end position="291"/>
    </location>
</feature>
<dbReference type="CDD" id="cd22384">
    <property type="entry name" value="KH-I_KHDRBS"/>
    <property type="match status" value="1"/>
</dbReference>
<feature type="region of interest" description="Disordered" evidence="2">
    <location>
        <begin position="310"/>
        <end position="408"/>
    </location>
</feature>